<comment type="cofactor">
    <cofactor evidence="10">
        <name>Zn(2+)</name>
        <dbReference type="ChEBI" id="CHEBI:29105"/>
    </cofactor>
    <text evidence="10">Binds 1 zinc ion per subunit.</text>
</comment>
<keyword evidence="7 11" id="KW-1133">Transmembrane helix</keyword>
<proteinExistence type="inferred from homology"/>
<dbReference type="PANTHER" id="PTHR43221:SF2">
    <property type="entry name" value="PROTEASE HTPX HOMOLOG"/>
    <property type="match status" value="1"/>
</dbReference>
<name>A0A1Y3G9R1_9EURY</name>
<evidence type="ECO:0000256" key="3">
    <source>
        <dbReference type="ARBA" id="ARBA00022692"/>
    </source>
</evidence>
<feature type="domain" description="Peptidase M48" evidence="12">
    <location>
        <begin position="26"/>
        <end position="201"/>
    </location>
</feature>
<keyword evidence="8 10" id="KW-0482">Metalloprotease</keyword>
<dbReference type="Gene3D" id="3.30.2010.10">
    <property type="entry name" value="Metalloproteases ('zincins'), catalytic domain"/>
    <property type="match status" value="1"/>
</dbReference>
<dbReference type="RefSeq" id="WP_086637462.1">
    <property type="nucleotide sequence ID" value="NZ_MRZU01000004.1"/>
</dbReference>
<dbReference type="Pfam" id="PF01435">
    <property type="entry name" value="Peptidase_M48"/>
    <property type="match status" value="1"/>
</dbReference>
<protein>
    <submittedName>
        <fullName evidence="13">Zn-dependent protease with chaperone function</fullName>
    </submittedName>
</protein>
<keyword evidence="9 11" id="KW-0472">Membrane</keyword>
<keyword evidence="3 11" id="KW-0812">Transmembrane</keyword>
<dbReference type="Proteomes" id="UP000195137">
    <property type="component" value="Unassembled WGS sequence"/>
</dbReference>
<dbReference type="GO" id="GO:0046872">
    <property type="term" value="F:metal ion binding"/>
    <property type="evidence" value="ECO:0007669"/>
    <property type="project" value="UniProtKB-KW"/>
</dbReference>
<evidence type="ECO:0000313" key="13">
    <source>
        <dbReference type="EMBL" id="OUJ18168.1"/>
    </source>
</evidence>
<reference evidence="13 14" key="1">
    <citation type="submission" date="2016-12" db="EMBL/GenBank/DDBJ databases">
        <title>Discovery of methanogenic haloarchaea.</title>
        <authorList>
            <person name="Sorokin D.Y."/>
            <person name="Makarova K.S."/>
            <person name="Abbas B."/>
            <person name="Ferrer M."/>
            <person name="Golyshin P.N."/>
        </authorList>
    </citation>
    <scope>NUCLEOTIDE SEQUENCE [LARGE SCALE GENOMIC DNA]</scope>
    <source>
        <strain evidence="13">AMET1</strain>
    </source>
</reference>
<accession>A0A1Y3G9R1</accession>
<organism evidence="13 14">
    <name type="scientific">Methanonatronarchaeum thermophilum</name>
    <dbReference type="NCBI Taxonomy" id="1927129"/>
    <lineage>
        <taxon>Archaea</taxon>
        <taxon>Methanobacteriati</taxon>
        <taxon>Methanobacteriota</taxon>
        <taxon>Methanonatronarchaeia</taxon>
        <taxon>Methanonatronarchaeales</taxon>
        <taxon>Methanonatronarchaeaceae</taxon>
        <taxon>Methanonatronarchaeum</taxon>
    </lineage>
</organism>
<keyword evidence="6 10" id="KW-0862">Zinc</keyword>
<keyword evidence="4" id="KW-0479">Metal-binding</keyword>
<keyword evidence="2 10" id="KW-0645">Protease</keyword>
<keyword evidence="14" id="KW-1185">Reference proteome</keyword>
<evidence type="ECO:0000256" key="1">
    <source>
        <dbReference type="ARBA" id="ARBA00022475"/>
    </source>
</evidence>
<comment type="caution">
    <text evidence="13">The sequence shown here is derived from an EMBL/GenBank/DDBJ whole genome shotgun (WGS) entry which is preliminary data.</text>
</comment>
<dbReference type="EMBL" id="MRZU01000004">
    <property type="protein sequence ID" value="OUJ18168.1"/>
    <property type="molecule type" value="Genomic_DNA"/>
</dbReference>
<evidence type="ECO:0000256" key="9">
    <source>
        <dbReference type="ARBA" id="ARBA00023136"/>
    </source>
</evidence>
<evidence type="ECO:0000256" key="4">
    <source>
        <dbReference type="ARBA" id="ARBA00022723"/>
    </source>
</evidence>
<feature type="transmembrane region" description="Helical" evidence="11">
    <location>
        <begin position="80"/>
        <end position="103"/>
    </location>
</feature>
<dbReference type="GO" id="GO:0004222">
    <property type="term" value="F:metalloendopeptidase activity"/>
    <property type="evidence" value="ECO:0007669"/>
    <property type="project" value="InterPro"/>
</dbReference>
<evidence type="ECO:0000256" key="2">
    <source>
        <dbReference type="ARBA" id="ARBA00022670"/>
    </source>
</evidence>
<keyword evidence="1" id="KW-1003">Cell membrane</keyword>
<evidence type="ECO:0000256" key="11">
    <source>
        <dbReference type="SAM" id="Phobius"/>
    </source>
</evidence>
<dbReference type="GO" id="GO:0006508">
    <property type="term" value="P:proteolysis"/>
    <property type="evidence" value="ECO:0007669"/>
    <property type="project" value="UniProtKB-KW"/>
</dbReference>
<evidence type="ECO:0000256" key="8">
    <source>
        <dbReference type="ARBA" id="ARBA00023049"/>
    </source>
</evidence>
<evidence type="ECO:0000256" key="6">
    <source>
        <dbReference type="ARBA" id="ARBA00022833"/>
    </source>
</evidence>
<gene>
    <name evidence="13" type="ORF">AMET1_1071</name>
</gene>
<dbReference type="InterPro" id="IPR001915">
    <property type="entry name" value="Peptidase_M48"/>
</dbReference>
<comment type="similarity">
    <text evidence="10">Belongs to the peptidase M48 family.</text>
</comment>
<evidence type="ECO:0000313" key="14">
    <source>
        <dbReference type="Proteomes" id="UP000195137"/>
    </source>
</evidence>
<dbReference type="AlphaFoldDB" id="A0A1Y3G9R1"/>
<dbReference type="PANTHER" id="PTHR43221">
    <property type="entry name" value="PROTEASE HTPX"/>
    <property type="match status" value="1"/>
</dbReference>
<keyword evidence="5 10" id="KW-0378">Hydrolase</keyword>
<evidence type="ECO:0000259" key="12">
    <source>
        <dbReference type="Pfam" id="PF01435"/>
    </source>
</evidence>
<evidence type="ECO:0000256" key="10">
    <source>
        <dbReference type="RuleBase" id="RU003983"/>
    </source>
</evidence>
<dbReference type="InterPro" id="IPR050083">
    <property type="entry name" value="HtpX_protease"/>
</dbReference>
<evidence type="ECO:0000256" key="7">
    <source>
        <dbReference type="ARBA" id="ARBA00022989"/>
    </source>
</evidence>
<evidence type="ECO:0000256" key="5">
    <source>
        <dbReference type="ARBA" id="ARBA00022801"/>
    </source>
</evidence>
<sequence>MLGYKIKNIKQYPRLNQLFKYYKIQPPKILISPNKTLNARSLFFQKKYIQINQGLLQELKKEEIFAVILHEIGHSKTKTLSLLLTITTLIYTTIIVTSIYILITNIPNPTTTSITITTITATRIILPKIITKISQNIELKCDKYAATTLGTNKNWLISALKKIQKNTKPKTDPGTTTIYYILFHPYTTHPPIQKRINKIKQT</sequence>